<gene>
    <name evidence="6" type="ORF">EZS28_005851</name>
</gene>
<evidence type="ECO:0000256" key="2">
    <source>
        <dbReference type="ARBA" id="ARBA00022618"/>
    </source>
</evidence>
<dbReference type="PANTHER" id="PTHR12827:SF3">
    <property type="entry name" value="ANAPHASE-PROMOTING COMPLEX SUBUNIT 1"/>
    <property type="match status" value="1"/>
</dbReference>
<dbReference type="Proteomes" id="UP000324800">
    <property type="component" value="Unassembled WGS sequence"/>
</dbReference>
<feature type="region of interest" description="Disordered" evidence="5">
    <location>
        <begin position="648"/>
        <end position="715"/>
    </location>
</feature>
<reference evidence="6 7" key="1">
    <citation type="submission" date="2019-03" db="EMBL/GenBank/DDBJ databases">
        <title>Single cell metagenomics reveals metabolic interactions within the superorganism composed of flagellate Streblomastix strix and complex community of Bacteroidetes bacteria on its surface.</title>
        <authorList>
            <person name="Treitli S.C."/>
            <person name="Kolisko M."/>
            <person name="Husnik F."/>
            <person name="Keeling P."/>
            <person name="Hampl V."/>
        </authorList>
    </citation>
    <scope>NUCLEOTIDE SEQUENCE [LARGE SCALE GENOMIC DNA]</scope>
    <source>
        <strain evidence="6">ST1C</strain>
    </source>
</reference>
<feature type="compositionally biased region" description="Polar residues" evidence="5">
    <location>
        <begin position="702"/>
        <end position="715"/>
    </location>
</feature>
<keyword evidence="3" id="KW-0498">Mitosis</keyword>
<sequence length="1301" mass="144784">MIKQRLITQEIRWQCVLQLLDSTQPISISKPSRSELNEEDLLTVQAKLLLFIFRKLSVVGGRTCLAFASRNTGYQYHLGTNSLNTCGILMPGKVPIELTKVRLKGAVLVWPHFFIGASAAISHTQHMDSNISRTWLLSTLRSQSLLPSIKAGFFFGLGLCRQFSPLLRADILALSFESNTKLLSSLLVGVALSLSVEVKNELDQIENKRQFKNTDNIINQIDPFSLIKLNDSPTINAGIDFAMTQIASLTNREQCQGYKSNFHPDVTPSAFIGLGLLCCRSGRRDLIEKLIQEEIRMVHVSRRHPQATSVSISAGVSLGLILLGMGEDDEMKIGLCDLDITNKLISLIAFRGQDYEDAEDVQQLEDEYELEWIKMLQQNVRMNDDPLNSISGNEISQQILPPWLKSNDPVSYSSSHMPSFDIQRTEQNYEKYDINSALSNIDSILGLTNTIKQAQRIQESISQLAGKPQRIVLDPNEFADIMDSSLLEGALVGITDPLIDSWTNNSIGSTSSLDGEQIRSNPFSVTSSLMSSSYQPSLTSSAQSSISQLLSAAPESIWSEKLTPGPLQNMNPFASLHMITHGISHIPYTHHTNIDTNPNFAGNGRNWGRNGTGGRNEIKMFGDDTGNVLIQEHRRIIRTTLDYALQLKPPPKQNQLNLTPDLKQSSSTQLAPEQNERDQTNPIISQSNPTSIHQQEQETTRKNSTSLASSNQQRQLQDPLLQSFLGIRSNNNQQHTNTTDQQQPNNNQSRDSNNTNGWEGEDGEVLAENEGIVPTSAQHPSLMSGAELYGPGIKCMQWIAGGSKCRGPSCNSNAVSLGAITALTLIYLGTGAQEVIQALNLPENLSNFAALSPEAVYLRAMGTALIDWDNIIPSKAWLRSCIPEVVQDTLRIACERQRLINENEQDQGDRKEKKLSPLLTSCAEFDMESILLNTLVGLTGRGNALALKFAGSNDNNVIDCLLWLSHIMSVEIINAFDLIEEINQTEQIKVGTMVKDQNNDQKDNNVVNEDEIFDTVIKEEDEDKIDLILKQADGLILKGRKLEQKSTKQVIDDVMNDVQLLLADLDDGIYDSSNKENYYQILHQTQFESQNTNTINSPPTNNHKSSFQSFHNKYDIIKDNHFEQNNRHCYFHVTPHVSSSLTTHVYLGLSVVAAGTGNAKVLKPLLLFAGKDLYASSETISRTAVLIKEQPPQNDFAMPPPRPTVDSDMPSIAHFSQMQLIHLALGLLFIAGGEKTFTVYKKNTDSPYIYAHINNCLSYIRIFGLWLTLLPSFDTGFETSRLFPPNFRLFFSLALVEKAHV</sequence>
<dbReference type="Gene3D" id="1.25.10.10">
    <property type="entry name" value="Leucine-rich Repeat Variant"/>
    <property type="match status" value="1"/>
</dbReference>
<dbReference type="GO" id="GO:0005680">
    <property type="term" value="C:anaphase-promoting complex"/>
    <property type="evidence" value="ECO:0007669"/>
    <property type="project" value="InterPro"/>
</dbReference>
<protein>
    <submittedName>
        <fullName evidence="6">Uncharacterized protein</fullName>
    </submittedName>
</protein>
<comment type="caution">
    <text evidence="6">The sequence shown here is derived from an EMBL/GenBank/DDBJ whole genome shotgun (WGS) entry which is preliminary data.</text>
</comment>
<dbReference type="GO" id="GO:0051301">
    <property type="term" value="P:cell division"/>
    <property type="evidence" value="ECO:0007669"/>
    <property type="project" value="UniProtKB-KW"/>
</dbReference>
<organism evidence="6 7">
    <name type="scientific">Streblomastix strix</name>
    <dbReference type="NCBI Taxonomy" id="222440"/>
    <lineage>
        <taxon>Eukaryota</taxon>
        <taxon>Metamonada</taxon>
        <taxon>Preaxostyla</taxon>
        <taxon>Oxymonadida</taxon>
        <taxon>Streblomastigidae</taxon>
        <taxon>Streblomastix</taxon>
    </lineage>
</organism>
<feature type="compositionally biased region" description="Polar residues" evidence="5">
    <location>
        <begin position="680"/>
        <end position="694"/>
    </location>
</feature>
<keyword evidence="4" id="KW-0131">Cell cycle</keyword>
<evidence type="ECO:0000256" key="5">
    <source>
        <dbReference type="SAM" id="MobiDB-lite"/>
    </source>
</evidence>
<name>A0A5J4WWJ3_9EUKA</name>
<dbReference type="GO" id="GO:0070979">
    <property type="term" value="P:protein K11-linked ubiquitination"/>
    <property type="evidence" value="ECO:0007669"/>
    <property type="project" value="TreeGrafter"/>
</dbReference>
<proteinExistence type="inferred from homology"/>
<dbReference type="InterPro" id="IPR024990">
    <property type="entry name" value="Apc1"/>
</dbReference>
<evidence type="ECO:0000313" key="7">
    <source>
        <dbReference type="Proteomes" id="UP000324800"/>
    </source>
</evidence>
<feature type="compositionally biased region" description="Low complexity" evidence="5">
    <location>
        <begin position="730"/>
        <end position="756"/>
    </location>
</feature>
<feature type="compositionally biased region" description="Polar residues" evidence="5">
    <location>
        <begin position="653"/>
        <end position="672"/>
    </location>
</feature>
<evidence type="ECO:0000256" key="1">
    <source>
        <dbReference type="ARBA" id="ARBA00010547"/>
    </source>
</evidence>
<evidence type="ECO:0000256" key="4">
    <source>
        <dbReference type="ARBA" id="ARBA00023306"/>
    </source>
</evidence>
<dbReference type="GO" id="GO:0031145">
    <property type="term" value="P:anaphase-promoting complex-dependent catabolic process"/>
    <property type="evidence" value="ECO:0007669"/>
    <property type="project" value="TreeGrafter"/>
</dbReference>
<dbReference type="PANTHER" id="PTHR12827">
    <property type="entry name" value="MEIOTIC CHECKPOINT REGULATOR TSG24 FAMILY MEMBER"/>
    <property type="match status" value="1"/>
</dbReference>
<dbReference type="GO" id="GO:0060090">
    <property type="term" value="F:molecular adaptor activity"/>
    <property type="evidence" value="ECO:0007669"/>
    <property type="project" value="TreeGrafter"/>
</dbReference>
<dbReference type="EMBL" id="SNRW01000916">
    <property type="protein sequence ID" value="KAA6398619.1"/>
    <property type="molecule type" value="Genomic_DNA"/>
</dbReference>
<comment type="similarity">
    <text evidence="1">Belongs to the APC1 family.</text>
</comment>
<evidence type="ECO:0000256" key="3">
    <source>
        <dbReference type="ARBA" id="ARBA00022776"/>
    </source>
</evidence>
<dbReference type="GO" id="GO:0007091">
    <property type="term" value="P:metaphase/anaphase transition of mitotic cell cycle"/>
    <property type="evidence" value="ECO:0007669"/>
    <property type="project" value="TreeGrafter"/>
</dbReference>
<evidence type="ECO:0000313" key="6">
    <source>
        <dbReference type="EMBL" id="KAA6398619.1"/>
    </source>
</evidence>
<accession>A0A5J4WWJ3</accession>
<dbReference type="OrthoDB" id="26401at2759"/>
<dbReference type="InterPro" id="IPR011989">
    <property type="entry name" value="ARM-like"/>
</dbReference>
<feature type="region of interest" description="Disordered" evidence="5">
    <location>
        <begin position="730"/>
        <end position="761"/>
    </location>
</feature>
<keyword evidence="2" id="KW-0132">Cell division</keyword>